<organism evidence="3 4">
    <name type="scientific">Teratosphaeria nubilosa</name>
    <dbReference type="NCBI Taxonomy" id="161662"/>
    <lineage>
        <taxon>Eukaryota</taxon>
        <taxon>Fungi</taxon>
        <taxon>Dikarya</taxon>
        <taxon>Ascomycota</taxon>
        <taxon>Pezizomycotina</taxon>
        <taxon>Dothideomycetes</taxon>
        <taxon>Dothideomycetidae</taxon>
        <taxon>Mycosphaerellales</taxon>
        <taxon>Teratosphaeriaceae</taxon>
        <taxon>Teratosphaeria</taxon>
    </lineage>
</organism>
<protein>
    <submittedName>
        <fullName evidence="3">Uncharacterized protein</fullName>
    </submittedName>
</protein>
<evidence type="ECO:0000313" key="4">
    <source>
        <dbReference type="Proteomes" id="UP000799436"/>
    </source>
</evidence>
<feature type="compositionally biased region" description="Basic and acidic residues" evidence="2">
    <location>
        <begin position="128"/>
        <end position="137"/>
    </location>
</feature>
<feature type="region of interest" description="Disordered" evidence="2">
    <location>
        <begin position="759"/>
        <end position="789"/>
    </location>
</feature>
<evidence type="ECO:0000313" key="3">
    <source>
        <dbReference type="EMBL" id="KAF2764426.1"/>
    </source>
</evidence>
<keyword evidence="1" id="KW-0175">Coiled coil</keyword>
<dbReference type="AlphaFoldDB" id="A0A6G1KUX2"/>
<evidence type="ECO:0000256" key="1">
    <source>
        <dbReference type="SAM" id="Coils"/>
    </source>
</evidence>
<name>A0A6G1KUX2_9PEZI</name>
<feature type="coiled-coil region" evidence="1">
    <location>
        <begin position="214"/>
        <end position="277"/>
    </location>
</feature>
<feature type="region of interest" description="Disordered" evidence="2">
    <location>
        <begin position="23"/>
        <end position="71"/>
    </location>
</feature>
<proteinExistence type="predicted"/>
<feature type="compositionally biased region" description="Polar residues" evidence="2">
    <location>
        <begin position="472"/>
        <end position="491"/>
    </location>
</feature>
<feature type="compositionally biased region" description="Polar residues" evidence="2">
    <location>
        <begin position="108"/>
        <end position="119"/>
    </location>
</feature>
<sequence length="864" mass="94408">MAAPSPDTPVNIAADDDASLLHVTRPLSGPGASRQTRRLQLRNAGFRGTALPSRKVTPKSPSSNANWSSASEVRVVTAADMENVSPSGVRAGSVKVDKRRSSGMLQEIGNTLPPQSRATTPPKLHPPRLLENDEQRNYDSPCAGDLVSPPPPRSSGTIRIKPGKTRAKVGPKRRSISGETRMYIEHLESELALAQSQLSAVNSPSVTREQSSRVRVLHAETRQLQQELADWEAKYEQRVQQELDRHHEVEAGLRAHIRKLEDAAEVMKYQVEDARTRAATSAQDFEAVEAANVNLEKRLEIMSSLLAASPTKIDLHAETPGTRRRPRSMLPRFPPATSLATSPIREPPVSPGFAFPELPPPRRHGTRQPRLAIDTNLSPSDLGSDAESVFSSALIDGDSMTSLEPESQFAYNAWTQHAVRSAKDRPSRRMRKFGAGSTGPRPLILPATAQSEYVPAQTPASNKSETMPIISSPETDTHAQAVQDENSSPSPQYLRRRASTAIIDSPSSRPAHRRALTMADERTLAMHLSSPFLQGPRSDDEPDQSLLSLQLPPSTSSQSQCPRSDSIGPTAGRNLMEELSTIKTHANDPSTEGFSAAGYESKDSDDPDSALLLYGEAVEEGADVHSVLSVESSEALHNSRVSSTSPHDFQTWQQSTSVDETRISVRQRLRLLFGDLWYSPVALARLLVQKAAARIRIPEPLRNVQWWLVGVLLGPMARKRMFNNYTRSQNDVESQPATEHNSLLPSIADDSALAYGTIPAPTPAEPLSRPRAISGKGKKRTTPKCRCPHSNSNSRTCTTLFTRHSPWLWLKFSLTLAFAIGVAFKDGPATLLSNSACECRQAVRRKATRVHSAEGGCSRQGAEV</sequence>
<dbReference type="OrthoDB" id="5343018at2759"/>
<dbReference type="EMBL" id="ML995923">
    <property type="protein sequence ID" value="KAF2764426.1"/>
    <property type="molecule type" value="Genomic_DNA"/>
</dbReference>
<dbReference type="Proteomes" id="UP000799436">
    <property type="component" value="Unassembled WGS sequence"/>
</dbReference>
<keyword evidence="4" id="KW-1185">Reference proteome</keyword>
<feature type="region of interest" description="Disordered" evidence="2">
    <location>
        <begin position="317"/>
        <end position="347"/>
    </location>
</feature>
<accession>A0A6G1KUX2</accession>
<feature type="region of interest" description="Disordered" evidence="2">
    <location>
        <begin position="84"/>
        <end position="174"/>
    </location>
</feature>
<feature type="compositionally biased region" description="Polar residues" evidence="2">
    <location>
        <begin position="581"/>
        <end position="593"/>
    </location>
</feature>
<gene>
    <name evidence="3" type="ORF">EJ03DRAFT_331849</name>
</gene>
<feature type="region of interest" description="Disordered" evidence="2">
    <location>
        <begin position="531"/>
        <end position="607"/>
    </location>
</feature>
<feature type="compositionally biased region" description="Low complexity" evidence="2">
    <location>
        <begin position="544"/>
        <end position="566"/>
    </location>
</feature>
<feature type="compositionally biased region" description="Basic residues" evidence="2">
    <location>
        <begin position="161"/>
        <end position="174"/>
    </location>
</feature>
<reference evidence="3" key="1">
    <citation type="journal article" date="2020" name="Stud. Mycol.">
        <title>101 Dothideomycetes genomes: a test case for predicting lifestyles and emergence of pathogens.</title>
        <authorList>
            <person name="Haridas S."/>
            <person name="Albert R."/>
            <person name="Binder M."/>
            <person name="Bloem J."/>
            <person name="Labutti K."/>
            <person name="Salamov A."/>
            <person name="Andreopoulos B."/>
            <person name="Baker S."/>
            <person name="Barry K."/>
            <person name="Bills G."/>
            <person name="Bluhm B."/>
            <person name="Cannon C."/>
            <person name="Castanera R."/>
            <person name="Culley D."/>
            <person name="Daum C."/>
            <person name="Ezra D."/>
            <person name="Gonzalez J."/>
            <person name="Henrissat B."/>
            <person name="Kuo A."/>
            <person name="Liang C."/>
            <person name="Lipzen A."/>
            <person name="Lutzoni F."/>
            <person name="Magnuson J."/>
            <person name="Mondo S."/>
            <person name="Nolan M."/>
            <person name="Ohm R."/>
            <person name="Pangilinan J."/>
            <person name="Park H.-J."/>
            <person name="Ramirez L."/>
            <person name="Alfaro M."/>
            <person name="Sun H."/>
            <person name="Tritt A."/>
            <person name="Yoshinaga Y."/>
            <person name="Zwiers L.-H."/>
            <person name="Turgeon B."/>
            <person name="Goodwin S."/>
            <person name="Spatafora J."/>
            <person name="Crous P."/>
            <person name="Grigoriev I."/>
        </authorList>
    </citation>
    <scope>NUCLEOTIDE SEQUENCE</scope>
    <source>
        <strain evidence="3">CBS 116005</strain>
    </source>
</reference>
<evidence type="ECO:0000256" key="2">
    <source>
        <dbReference type="SAM" id="MobiDB-lite"/>
    </source>
</evidence>
<feature type="compositionally biased region" description="Basic residues" evidence="2">
    <location>
        <begin position="776"/>
        <end position="787"/>
    </location>
</feature>
<feature type="compositionally biased region" description="Low complexity" evidence="2">
    <location>
        <begin position="60"/>
        <end position="71"/>
    </location>
</feature>
<feature type="region of interest" description="Disordered" evidence="2">
    <location>
        <begin position="420"/>
        <end position="493"/>
    </location>
</feature>